<dbReference type="EC" id="3.4.24.84" evidence="14"/>
<comment type="similarity">
    <text evidence="14">Belongs to the peptidase M48A family.</text>
</comment>
<evidence type="ECO:0000256" key="13">
    <source>
        <dbReference type="PIRSR" id="PIRSR627057-2"/>
    </source>
</evidence>
<feature type="binding site" evidence="13">
    <location>
        <position position="287"/>
    </location>
    <ligand>
        <name>Zn(2+)</name>
        <dbReference type="ChEBI" id="CHEBI:29105"/>
        <note>catalytic</note>
    </ligand>
</feature>
<accession>A0AAP0WSB7</accession>
<evidence type="ECO:0000256" key="1">
    <source>
        <dbReference type="ARBA" id="ARBA00004477"/>
    </source>
</evidence>
<feature type="transmembrane region" description="Helical" evidence="14">
    <location>
        <begin position="6"/>
        <end position="25"/>
    </location>
</feature>
<protein>
    <recommendedName>
        <fullName evidence="14">CAAX prenyl protease</fullName>
        <ecNumber evidence="14">3.4.24.84</ecNumber>
    </recommendedName>
</protein>
<organism evidence="17 18">
    <name type="scientific">Liquidambar formosana</name>
    <name type="common">Formosan gum</name>
    <dbReference type="NCBI Taxonomy" id="63359"/>
    <lineage>
        <taxon>Eukaryota</taxon>
        <taxon>Viridiplantae</taxon>
        <taxon>Streptophyta</taxon>
        <taxon>Embryophyta</taxon>
        <taxon>Tracheophyta</taxon>
        <taxon>Spermatophyta</taxon>
        <taxon>Magnoliopsida</taxon>
        <taxon>eudicotyledons</taxon>
        <taxon>Gunneridae</taxon>
        <taxon>Pentapetalae</taxon>
        <taxon>Saxifragales</taxon>
        <taxon>Altingiaceae</taxon>
        <taxon>Liquidambar</taxon>
    </lineage>
</organism>
<dbReference type="GO" id="GO:0005789">
    <property type="term" value="C:endoplasmic reticulum membrane"/>
    <property type="evidence" value="ECO:0007669"/>
    <property type="project" value="UniProtKB-SubCell"/>
</dbReference>
<evidence type="ECO:0000256" key="8">
    <source>
        <dbReference type="ARBA" id="ARBA00022989"/>
    </source>
</evidence>
<feature type="transmembrane region" description="Helical" evidence="14">
    <location>
        <begin position="293"/>
        <end position="311"/>
    </location>
</feature>
<comment type="function">
    <text evidence="14">Proteolytically removes the C-terminal three residues of farnesylated proteins.</text>
</comment>
<keyword evidence="8 14" id="KW-1133">Transmembrane helix</keyword>
<evidence type="ECO:0000256" key="6">
    <source>
        <dbReference type="ARBA" id="ARBA00022824"/>
    </source>
</evidence>
<keyword evidence="9 14" id="KW-0482">Metalloprotease</keyword>
<feature type="transmembrane region" description="Helical" evidence="14">
    <location>
        <begin position="180"/>
        <end position="203"/>
    </location>
</feature>
<keyword evidence="5 14" id="KW-0378">Hydrolase</keyword>
<evidence type="ECO:0000256" key="14">
    <source>
        <dbReference type="RuleBase" id="RU366005"/>
    </source>
</evidence>
<feature type="domain" description="Peptidase M48" evidence="15">
    <location>
        <begin position="215"/>
        <end position="418"/>
    </location>
</feature>
<evidence type="ECO:0000256" key="10">
    <source>
        <dbReference type="ARBA" id="ARBA00023136"/>
    </source>
</evidence>
<feature type="active site" evidence="12">
    <location>
        <position position="284"/>
    </location>
</feature>
<dbReference type="GO" id="GO:0004222">
    <property type="term" value="F:metalloendopeptidase activity"/>
    <property type="evidence" value="ECO:0007669"/>
    <property type="project" value="UniProtKB-UniRule"/>
</dbReference>
<gene>
    <name evidence="17" type="ORF">L1049_005659</name>
</gene>
<keyword evidence="6 14" id="KW-0256">Endoplasmic reticulum</keyword>
<feature type="active site" description="Proton donor" evidence="12">
    <location>
        <position position="365"/>
    </location>
</feature>
<comment type="subcellular location">
    <subcellularLocation>
        <location evidence="1 14">Endoplasmic reticulum membrane</location>
        <topology evidence="1 14">Multi-pass membrane protein</topology>
    </subcellularLocation>
</comment>
<feature type="binding site" evidence="13">
    <location>
        <position position="361"/>
    </location>
    <ligand>
        <name>Zn(2+)</name>
        <dbReference type="ChEBI" id="CHEBI:29105"/>
        <note>catalytic</note>
    </ligand>
</feature>
<dbReference type="CDD" id="cd07343">
    <property type="entry name" value="M48A_Zmpste24p_like"/>
    <property type="match status" value="1"/>
</dbReference>
<dbReference type="InterPro" id="IPR027057">
    <property type="entry name" value="CAXX_Prtase_1"/>
</dbReference>
<dbReference type="Proteomes" id="UP001415857">
    <property type="component" value="Unassembled WGS sequence"/>
</dbReference>
<feature type="transmembrane region" description="Helical" evidence="14">
    <location>
        <begin position="331"/>
        <end position="356"/>
    </location>
</feature>
<dbReference type="Pfam" id="PF16491">
    <property type="entry name" value="Peptidase_M48_N"/>
    <property type="match status" value="1"/>
</dbReference>
<evidence type="ECO:0000259" key="16">
    <source>
        <dbReference type="Pfam" id="PF16491"/>
    </source>
</evidence>
<comment type="caution">
    <text evidence="17">The sequence shown here is derived from an EMBL/GenBank/DDBJ whole genome shotgun (WGS) entry which is preliminary data.</text>
</comment>
<evidence type="ECO:0000256" key="7">
    <source>
        <dbReference type="ARBA" id="ARBA00022833"/>
    </source>
</evidence>
<dbReference type="InterPro" id="IPR032456">
    <property type="entry name" value="Peptidase_M48_N"/>
</dbReference>
<evidence type="ECO:0000256" key="11">
    <source>
        <dbReference type="ARBA" id="ARBA00044456"/>
    </source>
</evidence>
<comment type="catalytic activity">
    <reaction evidence="11 14">
        <text>Hydrolyzes the peptide bond -P2-(S-farnesyl or geranylgeranyl)C-P1'-P2'-P3'-COOH where P1' and P2' are amino acids with aliphatic side chains and P3' is any C-terminal residue.</text>
        <dbReference type="EC" id="3.4.24.84"/>
    </reaction>
</comment>
<evidence type="ECO:0000256" key="3">
    <source>
        <dbReference type="ARBA" id="ARBA00022692"/>
    </source>
</evidence>
<dbReference type="AlphaFoldDB" id="A0AAP0WSB7"/>
<evidence type="ECO:0000313" key="17">
    <source>
        <dbReference type="EMBL" id="KAK9276128.1"/>
    </source>
</evidence>
<dbReference type="PANTHER" id="PTHR10120">
    <property type="entry name" value="CAAX PRENYL PROTEASE 1"/>
    <property type="match status" value="1"/>
</dbReference>
<name>A0AAP0WSB7_LIQFO</name>
<evidence type="ECO:0000256" key="4">
    <source>
        <dbReference type="ARBA" id="ARBA00022723"/>
    </source>
</evidence>
<keyword evidence="10 14" id="KW-0472">Membrane</keyword>
<evidence type="ECO:0000313" key="18">
    <source>
        <dbReference type="Proteomes" id="UP001415857"/>
    </source>
</evidence>
<keyword evidence="3 14" id="KW-0812">Transmembrane</keyword>
<dbReference type="GO" id="GO:0046872">
    <property type="term" value="F:metal ion binding"/>
    <property type="evidence" value="ECO:0007669"/>
    <property type="project" value="UniProtKB-UniRule"/>
</dbReference>
<dbReference type="InterPro" id="IPR001915">
    <property type="entry name" value="Peptidase_M48"/>
</dbReference>
<dbReference type="Pfam" id="PF01435">
    <property type="entry name" value="Peptidase_M48"/>
    <property type="match status" value="1"/>
</dbReference>
<evidence type="ECO:0000256" key="12">
    <source>
        <dbReference type="PIRSR" id="PIRSR627057-1"/>
    </source>
</evidence>
<evidence type="ECO:0000256" key="2">
    <source>
        <dbReference type="ARBA" id="ARBA00022670"/>
    </source>
</evidence>
<evidence type="ECO:0000256" key="5">
    <source>
        <dbReference type="ARBA" id="ARBA00022801"/>
    </source>
</evidence>
<dbReference type="EMBL" id="JBBPBK010000010">
    <property type="protein sequence ID" value="KAK9276128.1"/>
    <property type="molecule type" value="Genomic_DNA"/>
</dbReference>
<comment type="cofactor">
    <cofactor evidence="13 14">
        <name>Zn(2+)</name>
        <dbReference type="ChEBI" id="CHEBI:29105"/>
    </cofactor>
    <text evidence="13 14">Binds 1 zinc ion per subunit.</text>
</comment>
<reference evidence="17 18" key="1">
    <citation type="journal article" date="2024" name="Plant J.">
        <title>Genome sequences and population genomics reveal climatic adaptation and genomic divergence between two closely related sweetgum species.</title>
        <authorList>
            <person name="Xu W.Q."/>
            <person name="Ren C.Q."/>
            <person name="Zhang X.Y."/>
            <person name="Comes H.P."/>
            <person name="Liu X.H."/>
            <person name="Li Y.G."/>
            <person name="Kettle C.J."/>
            <person name="Jalonen R."/>
            <person name="Gaisberger H."/>
            <person name="Ma Y.Z."/>
            <person name="Qiu Y.X."/>
        </authorList>
    </citation>
    <scope>NUCLEOTIDE SEQUENCE [LARGE SCALE GENOMIC DNA]</scope>
    <source>
        <strain evidence="17">Hangzhou</strain>
    </source>
</reference>
<keyword evidence="7 13" id="KW-0862">Zinc</keyword>
<sequence length="423" mass="47833">MAFPVMEVVLGSLISLYLVETYLALRQHAALKLPMLPVTLQGVISPEKFKKSRAYMIDKSHFRIVHEAATMLMDSMILVYRIIPWLWKRSGSFVEYVGLDAENETLHSISFFVAVLVSSQIFELPFSLYSNFVIEARHDFNKQTKRVFFKKLSIELCISSLFGAPIVAAIISIVQRGGNYLVIYLWGFSFVVSVALTIVYPLLIAPLFNNFTALPDGELRKEIENLASSLNFPLENIFMMDGSTRSTHSNAYMYGVFNKSIVLDDTLIKQCQDTDKVVAVIAHEMGHWKLNHTIHAFAAIQVLLFVHFGVFDIVRQSSGLFQNFGFDTQPILIGFFIFQHVVMPIQHIFSFCMNLISRSSEFKADVFAKNIGYGTALQAALVKLQEQNLSAVNTDPWYSAYHYSHPPLAERVAALDELNKKSA</sequence>
<dbReference type="GO" id="GO:0071586">
    <property type="term" value="P:CAAX-box protein processing"/>
    <property type="evidence" value="ECO:0007669"/>
    <property type="project" value="UniProtKB-UniRule"/>
</dbReference>
<feature type="transmembrane region" description="Helical" evidence="14">
    <location>
        <begin position="152"/>
        <end position="174"/>
    </location>
</feature>
<proteinExistence type="inferred from homology"/>
<feature type="binding site" evidence="13">
    <location>
        <position position="283"/>
    </location>
    <ligand>
        <name>Zn(2+)</name>
        <dbReference type="ChEBI" id="CHEBI:29105"/>
        <note>catalytic</note>
    </ligand>
</feature>
<keyword evidence="2 14" id="KW-0645">Protease</keyword>
<feature type="domain" description="CAAX prenyl protease 1 N-terminal" evidence="16">
    <location>
        <begin position="30"/>
        <end position="209"/>
    </location>
</feature>
<dbReference type="FunFam" id="3.30.2010.10:FF:000002">
    <property type="entry name" value="CAAX prenyl protease"/>
    <property type="match status" value="1"/>
</dbReference>
<keyword evidence="4 13" id="KW-0479">Metal-binding</keyword>
<evidence type="ECO:0000259" key="15">
    <source>
        <dbReference type="Pfam" id="PF01435"/>
    </source>
</evidence>
<evidence type="ECO:0000256" key="9">
    <source>
        <dbReference type="ARBA" id="ARBA00023049"/>
    </source>
</evidence>
<keyword evidence="18" id="KW-1185">Reference proteome</keyword>
<dbReference type="Gene3D" id="3.30.2010.10">
    <property type="entry name" value="Metalloproteases ('zincins'), catalytic domain"/>
    <property type="match status" value="1"/>
</dbReference>